<evidence type="ECO:0000313" key="2">
    <source>
        <dbReference type="EMBL" id="MFD0763223.1"/>
    </source>
</evidence>
<comment type="caution">
    <text evidence="2">The sequence shown here is derived from an EMBL/GenBank/DDBJ whole genome shotgun (WGS) entry which is preliminary data.</text>
</comment>
<reference evidence="3" key="1">
    <citation type="journal article" date="2019" name="Int. J. Syst. Evol. Microbiol.">
        <title>The Global Catalogue of Microorganisms (GCM) 10K type strain sequencing project: providing services to taxonomists for standard genome sequencing and annotation.</title>
        <authorList>
            <consortium name="The Broad Institute Genomics Platform"/>
            <consortium name="The Broad Institute Genome Sequencing Center for Infectious Disease"/>
            <person name="Wu L."/>
            <person name="Ma J."/>
        </authorList>
    </citation>
    <scope>NUCLEOTIDE SEQUENCE [LARGE SCALE GENOMIC DNA]</scope>
    <source>
        <strain evidence="3">CCUG 60742</strain>
    </source>
</reference>
<sequence>MLNAYNSKTDIIFIFLSDQEIVYDYKDIRAQRQIIQDQFKDTGWRSTELLEKVAKSDSFYFDKFSQIKMPAWSKGRVALIGDAAYCPSPASGQGGSLAMQGAATLADALLLCDGDFKLAFEAYERG</sequence>
<gene>
    <name evidence="2" type="ORF">ACFQZI_00060</name>
</gene>
<dbReference type="EMBL" id="JBHTIA010000002">
    <property type="protein sequence ID" value="MFD0763223.1"/>
    <property type="molecule type" value="Genomic_DNA"/>
</dbReference>
<dbReference type="Proteomes" id="UP001597073">
    <property type="component" value="Unassembled WGS sequence"/>
</dbReference>
<dbReference type="SUPFAM" id="SSF51905">
    <property type="entry name" value="FAD/NAD(P)-binding domain"/>
    <property type="match status" value="1"/>
</dbReference>
<evidence type="ECO:0000259" key="1">
    <source>
        <dbReference type="Pfam" id="PF01494"/>
    </source>
</evidence>
<dbReference type="PANTHER" id="PTHR46865">
    <property type="entry name" value="OXIDOREDUCTASE-RELATED"/>
    <property type="match status" value="1"/>
</dbReference>
<dbReference type="Pfam" id="PF01494">
    <property type="entry name" value="FAD_binding_3"/>
    <property type="match status" value="1"/>
</dbReference>
<feature type="domain" description="FAD-binding" evidence="1">
    <location>
        <begin position="68"/>
        <end position="110"/>
    </location>
</feature>
<dbReference type="InterPro" id="IPR051704">
    <property type="entry name" value="FAD_aromatic-hydroxylase"/>
</dbReference>
<accession>A0ABW2Z8R7</accession>
<dbReference type="PANTHER" id="PTHR46865:SF2">
    <property type="entry name" value="MONOOXYGENASE"/>
    <property type="match status" value="1"/>
</dbReference>
<proteinExistence type="predicted"/>
<name>A0ABW2Z8R7_9SPHI</name>
<dbReference type="Gene3D" id="3.50.50.60">
    <property type="entry name" value="FAD/NAD(P)-binding domain"/>
    <property type="match status" value="1"/>
</dbReference>
<dbReference type="PRINTS" id="PR00420">
    <property type="entry name" value="RNGMNOXGNASE"/>
</dbReference>
<organism evidence="2 3">
    <name type="scientific">Mucilaginibacter lutimaris</name>
    <dbReference type="NCBI Taxonomy" id="931629"/>
    <lineage>
        <taxon>Bacteria</taxon>
        <taxon>Pseudomonadati</taxon>
        <taxon>Bacteroidota</taxon>
        <taxon>Sphingobacteriia</taxon>
        <taxon>Sphingobacteriales</taxon>
        <taxon>Sphingobacteriaceae</taxon>
        <taxon>Mucilaginibacter</taxon>
    </lineage>
</organism>
<protein>
    <submittedName>
        <fullName evidence="2">FAD-dependent monooxygenase</fullName>
    </submittedName>
</protein>
<dbReference type="Gene3D" id="3.30.9.10">
    <property type="entry name" value="D-Amino Acid Oxidase, subunit A, domain 2"/>
    <property type="match status" value="1"/>
</dbReference>
<keyword evidence="2" id="KW-0503">Monooxygenase</keyword>
<dbReference type="GO" id="GO:0004497">
    <property type="term" value="F:monooxygenase activity"/>
    <property type="evidence" value="ECO:0007669"/>
    <property type="project" value="UniProtKB-KW"/>
</dbReference>
<dbReference type="InterPro" id="IPR002938">
    <property type="entry name" value="FAD-bd"/>
</dbReference>
<keyword evidence="3" id="KW-1185">Reference proteome</keyword>
<evidence type="ECO:0000313" key="3">
    <source>
        <dbReference type="Proteomes" id="UP001597073"/>
    </source>
</evidence>
<keyword evidence="2" id="KW-0560">Oxidoreductase</keyword>
<dbReference type="RefSeq" id="WP_377137094.1">
    <property type="nucleotide sequence ID" value="NZ_JBHTIA010000002.1"/>
</dbReference>
<dbReference type="InterPro" id="IPR036188">
    <property type="entry name" value="FAD/NAD-bd_sf"/>
</dbReference>